<dbReference type="SUPFAM" id="SSF75011">
    <property type="entry name" value="3-carboxy-cis,cis-mucoante lactonizing enzyme"/>
    <property type="match status" value="1"/>
</dbReference>
<name>A0A327SCF9_9FLAO</name>
<dbReference type="Proteomes" id="UP000248987">
    <property type="component" value="Unassembled WGS sequence"/>
</dbReference>
<sequence length="1112" mass="122500">MYSQNEASYWYFGRNAGVKFNSANGSVTALTDGQLNTLEGCTTISDSNGNLLFYSDGRTIWNKNHQPMANASEAAGTGLLGDDSSTSSGLIVPKPQDPNFYYIFAVDEPHHLNSSAYPNTADFSGDGVNNGLTFSLVDMTLNGGLGDVVSSEKNMPLITYDVNNPNEVDFKCSEKITAVKADDCYSIWVITQFIDKFYAFKIESEGVIPTPVVSKVGPTVPISGYRRNALGYLKASPDGTKLVAAHLGFATQLGTEAAGGVYLFDFDNDTGIVSNSVELYAPQQDDSPYGVEFSADNKKVYATIDERNSSKIVQWDLSQSNIPNSQVVIHRSEVISGGALQLAINKKIYRAQRSFQGLSNLNRYLGVIENPEANGNAVVYNQNGVLLDVNNDGSHTSSIGLPPFIQSLFNTQVDIIQNGTSVTELRLCEGESYTLKAEFTPNSTYAWTKDGLPLSETSEKLFVDTTGFYEVFIEPNNGECPIVGQAFIGIFEIPVANTINDDSICGTTDTVLFDLTTYDANILGTQNPSTFEVHYFESLKNANLNQFPIVGNYNNTSRRQEIFARVQNKENPNCFATTSFFIEVFITPQIDNFTDIEFCDTEGNTRDGIATIDLNLVTPEAVGMQDMSLYTISYHPSQLDADKDVNPLPLNYRNTTPNKETIFIRLENNLNQSCYSIRSFNITINPLPEAFDSRLIQCDEDGNPEGFTTFNLNQAKNAITGGASDRNLEYYYSMSDAENGLNKIDGSAFRNVNNPQVIYVKVINDLTNCSSLAQLTLVVSTTSANDAQLTHCDDDGTEDGYYTFTLSKADTSVLDTLPAGLDLFYYATYEDALLENNPLPNNFMNTVPYSQTIHARVENSNACYGISEVKLTVFKMPNVELETETIYCLNNFPQTITLDGGVIGDAPSNYTYTWSTGESTSEIMVNAAGTYTVRVTNTAGCFKDRSVTVLPSNIATIKNIEINDGSQNNTVTVMVTGEGDYDYALDAITGPYQENATFDNVAPGFHTVFVRDTNGCGVSEKLISVIGFPKYFTPNNDGINDYWQIYGINEQFQSKSTIYIFDRMGKLLKELNPLNSGWDGTYIGKQMAPDDYWFSVTLQDGRTFKGHFTLKR</sequence>
<dbReference type="InterPro" id="IPR026341">
    <property type="entry name" value="T9SS_type_B"/>
</dbReference>
<keyword evidence="2" id="KW-1185">Reference proteome</keyword>
<dbReference type="Pfam" id="PF13585">
    <property type="entry name" value="CHU_C"/>
    <property type="match status" value="1"/>
</dbReference>
<dbReference type="EMBL" id="QLLQ01000004">
    <property type="protein sequence ID" value="RAJ25343.1"/>
    <property type="molecule type" value="Genomic_DNA"/>
</dbReference>
<dbReference type="AlphaFoldDB" id="A0A327SCF9"/>
<evidence type="ECO:0000313" key="2">
    <source>
        <dbReference type="Proteomes" id="UP000248987"/>
    </source>
</evidence>
<dbReference type="RefSeq" id="WP_169817259.1">
    <property type="nucleotide sequence ID" value="NZ_LZRN01000037.1"/>
</dbReference>
<evidence type="ECO:0000313" key="1">
    <source>
        <dbReference type="EMBL" id="RAJ25343.1"/>
    </source>
</evidence>
<organism evidence="1 2">
    <name type="scientific">Gelidibacter algens</name>
    <dbReference type="NCBI Taxonomy" id="49280"/>
    <lineage>
        <taxon>Bacteria</taxon>
        <taxon>Pseudomonadati</taxon>
        <taxon>Bacteroidota</taxon>
        <taxon>Flavobacteriia</taxon>
        <taxon>Flavobacteriales</taxon>
        <taxon>Flavobacteriaceae</taxon>
        <taxon>Gelidibacter</taxon>
    </lineage>
</organism>
<proteinExistence type="predicted"/>
<protein>
    <submittedName>
        <fullName evidence="1">Gliding motility-associated-like protein</fullName>
    </submittedName>
</protein>
<accession>A0A327SCF9</accession>
<comment type="caution">
    <text evidence="1">The sequence shown here is derived from an EMBL/GenBank/DDBJ whole genome shotgun (WGS) entry which is preliminary data.</text>
</comment>
<dbReference type="NCBIfam" id="TIGR04131">
    <property type="entry name" value="Bac_Flav_CTERM"/>
    <property type="match status" value="1"/>
</dbReference>
<reference evidence="1 2" key="1">
    <citation type="submission" date="2018-06" db="EMBL/GenBank/DDBJ databases">
        <title>Genomic Encyclopedia of Archaeal and Bacterial Type Strains, Phase II (KMG-II): from individual species to whole genera.</title>
        <authorList>
            <person name="Goeker M."/>
        </authorList>
    </citation>
    <scope>NUCLEOTIDE SEQUENCE [LARGE SCALE GENOMIC DNA]</scope>
    <source>
        <strain evidence="1 2">DSM 12408</strain>
    </source>
</reference>
<dbReference type="Gene3D" id="2.60.40.10">
    <property type="entry name" value="Immunoglobulins"/>
    <property type="match status" value="1"/>
</dbReference>
<dbReference type="InterPro" id="IPR013783">
    <property type="entry name" value="Ig-like_fold"/>
</dbReference>
<gene>
    <name evidence="1" type="ORF">LX77_01646</name>
</gene>